<gene>
    <name evidence="2" type="ORF">FHL15_009277</name>
</gene>
<dbReference type="AlphaFoldDB" id="A0A553HPF5"/>
<sequence length="394" mass="44765">MAHSLSVPSESLRFTVPRSLQRFDLFKRLPYDIRYMIWQEAIFTPGIHFLKLASTSAGYASSAGVGRDGLTTFSEGQTDGTSGENVLYSAVLKPIFGLECANNSHYILMNKTLSQLSDSCNEAKCLVKKILAQPSNLRLYDGQLILLQRSSDVVCIDYPGMTHTRCLGKWAEHLDLGQLANVRRLAIRYHHDWDNDLVCAHCGRVHSYLGKHPYPRHVYEFAALFKNLEAFYFVDYLTLRRPQCLASNSSRPQAEFANGECGRTYFEVDRVSCTTHTRVHETLLWLRSNYIVHCKCKSQGPPNPENVRFGVLGCEWDSDQRQALTKRLGIQTTTPTKKKRSRNHNPSRHCPIIFNPPSPQPLNPSPLPVVFGDLGKSRFEFKLKINYRNKAPNT</sequence>
<dbReference type="OrthoDB" id="4655872at2759"/>
<proteinExistence type="predicted"/>
<dbReference type="Proteomes" id="UP000319160">
    <property type="component" value="Unassembled WGS sequence"/>
</dbReference>
<accession>A0A553HPF5</accession>
<keyword evidence="3" id="KW-1185">Reference proteome</keyword>
<dbReference type="EMBL" id="VFLP01000062">
    <property type="protein sequence ID" value="TRX89844.1"/>
    <property type="molecule type" value="Genomic_DNA"/>
</dbReference>
<evidence type="ECO:0000313" key="3">
    <source>
        <dbReference type="Proteomes" id="UP000319160"/>
    </source>
</evidence>
<name>A0A553HPF5_9PEZI</name>
<protein>
    <submittedName>
        <fullName evidence="2">Uncharacterized protein</fullName>
    </submittedName>
</protein>
<comment type="caution">
    <text evidence="2">The sequence shown here is derived from an EMBL/GenBank/DDBJ whole genome shotgun (WGS) entry which is preliminary data.</text>
</comment>
<organism evidence="2 3">
    <name type="scientific">Xylaria flabelliformis</name>
    <dbReference type="NCBI Taxonomy" id="2512241"/>
    <lineage>
        <taxon>Eukaryota</taxon>
        <taxon>Fungi</taxon>
        <taxon>Dikarya</taxon>
        <taxon>Ascomycota</taxon>
        <taxon>Pezizomycotina</taxon>
        <taxon>Sordariomycetes</taxon>
        <taxon>Xylariomycetidae</taxon>
        <taxon>Xylariales</taxon>
        <taxon>Xylariaceae</taxon>
        <taxon>Xylaria</taxon>
    </lineage>
</organism>
<evidence type="ECO:0000256" key="1">
    <source>
        <dbReference type="SAM" id="MobiDB-lite"/>
    </source>
</evidence>
<feature type="compositionally biased region" description="Basic residues" evidence="1">
    <location>
        <begin position="336"/>
        <end position="347"/>
    </location>
</feature>
<evidence type="ECO:0000313" key="2">
    <source>
        <dbReference type="EMBL" id="TRX89844.1"/>
    </source>
</evidence>
<feature type="region of interest" description="Disordered" evidence="1">
    <location>
        <begin position="330"/>
        <end position="361"/>
    </location>
</feature>
<reference evidence="3" key="1">
    <citation type="submission" date="2019-06" db="EMBL/GenBank/DDBJ databases">
        <title>Draft genome sequence of the griseofulvin-producing fungus Xylaria cubensis strain G536.</title>
        <authorList>
            <person name="Mead M.E."/>
            <person name="Raja H.A."/>
            <person name="Steenwyk J.L."/>
            <person name="Knowles S.L."/>
            <person name="Oberlies N.H."/>
            <person name="Rokas A."/>
        </authorList>
    </citation>
    <scope>NUCLEOTIDE SEQUENCE [LARGE SCALE GENOMIC DNA]</scope>
    <source>
        <strain evidence="3">G536</strain>
    </source>
</reference>
<dbReference type="STRING" id="2512241.A0A553HPF5"/>